<reference evidence="6 7" key="1">
    <citation type="submission" date="2015-05" db="EMBL/GenBank/DDBJ databases">
        <title>Complete genome sequence of Corynebacterium epidermidicanis DSM 45586, isolated from the skin of a dog suffering from pruritus.</title>
        <authorList>
            <person name="Ruckert C."/>
            <person name="Albersmeier A."/>
            <person name="Winkler A."/>
            <person name="Tauch A."/>
        </authorList>
    </citation>
    <scope>NUCLEOTIDE SEQUENCE [LARGE SCALE GENOMIC DNA]</scope>
    <source>
        <strain evidence="6 7">DSM 45586</strain>
    </source>
</reference>
<keyword evidence="3" id="KW-0804">Transcription</keyword>
<proteinExistence type="predicted"/>
<evidence type="ECO:0000256" key="2">
    <source>
        <dbReference type="ARBA" id="ARBA00023125"/>
    </source>
</evidence>
<feature type="domain" description="HTH tetR-type" evidence="5">
    <location>
        <begin position="6"/>
        <end position="65"/>
    </location>
</feature>
<dbReference type="PANTHER" id="PTHR30055:SF234">
    <property type="entry name" value="HTH-TYPE TRANSCRIPTIONAL REGULATOR BETI"/>
    <property type="match status" value="1"/>
</dbReference>
<keyword evidence="1" id="KW-0805">Transcription regulation</keyword>
<name>A0A0G3GPY3_9CORY</name>
<evidence type="ECO:0000256" key="4">
    <source>
        <dbReference type="PROSITE-ProRule" id="PRU00335"/>
    </source>
</evidence>
<dbReference type="InterPro" id="IPR001647">
    <property type="entry name" value="HTH_TetR"/>
</dbReference>
<dbReference type="GO" id="GO:0000976">
    <property type="term" value="F:transcription cis-regulatory region binding"/>
    <property type="evidence" value="ECO:0007669"/>
    <property type="project" value="TreeGrafter"/>
</dbReference>
<evidence type="ECO:0000313" key="7">
    <source>
        <dbReference type="Proteomes" id="UP000035368"/>
    </source>
</evidence>
<dbReference type="Gene3D" id="1.10.357.10">
    <property type="entry name" value="Tetracycline Repressor, domain 2"/>
    <property type="match status" value="1"/>
</dbReference>
<dbReference type="Proteomes" id="UP000035368">
    <property type="component" value="Chromosome"/>
</dbReference>
<dbReference type="KEGG" id="cei:CEPID_07015"/>
<keyword evidence="7" id="KW-1185">Reference proteome</keyword>
<dbReference type="Pfam" id="PF00440">
    <property type="entry name" value="TetR_N"/>
    <property type="match status" value="1"/>
</dbReference>
<evidence type="ECO:0000256" key="1">
    <source>
        <dbReference type="ARBA" id="ARBA00023015"/>
    </source>
</evidence>
<dbReference type="EMBL" id="CP011541">
    <property type="protein sequence ID" value="AKK03261.1"/>
    <property type="molecule type" value="Genomic_DNA"/>
</dbReference>
<dbReference type="AlphaFoldDB" id="A0A0G3GPY3"/>
<organism evidence="6 7">
    <name type="scientific">Corynebacterium epidermidicanis</name>
    <dbReference type="NCBI Taxonomy" id="1050174"/>
    <lineage>
        <taxon>Bacteria</taxon>
        <taxon>Bacillati</taxon>
        <taxon>Actinomycetota</taxon>
        <taxon>Actinomycetes</taxon>
        <taxon>Mycobacteriales</taxon>
        <taxon>Corynebacteriaceae</taxon>
        <taxon>Corynebacterium</taxon>
    </lineage>
</organism>
<dbReference type="SUPFAM" id="SSF46689">
    <property type="entry name" value="Homeodomain-like"/>
    <property type="match status" value="1"/>
</dbReference>
<dbReference type="InterPro" id="IPR050109">
    <property type="entry name" value="HTH-type_TetR-like_transc_reg"/>
</dbReference>
<dbReference type="InterPro" id="IPR036271">
    <property type="entry name" value="Tet_transcr_reg_TetR-rel_C_sf"/>
</dbReference>
<dbReference type="PROSITE" id="PS50977">
    <property type="entry name" value="HTH_TETR_2"/>
    <property type="match status" value="1"/>
</dbReference>
<dbReference type="PANTHER" id="PTHR30055">
    <property type="entry name" value="HTH-TYPE TRANSCRIPTIONAL REGULATOR RUTR"/>
    <property type="match status" value="1"/>
</dbReference>
<feature type="DNA-binding region" description="H-T-H motif" evidence="4">
    <location>
        <begin position="28"/>
        <end position="47"/>
    </location>
</feature>
<dbReference type="RefSeq" id="WP_047240325.1">
    <property type="nucleotide sequence ID" value="NZ_CP011541.1"/>
</dbReference>
<sequence>MRADALARRQRIISAARELLTTMPDMASLEAVAKRAGVGIATLYRNFPDRTSLLSTIVEELFGQISALQTETLANMPTEPAAAWEHYARGLIDLGLAPLASSYTAEMVANFHPDMVRLRDAVLSANDEIITLAQKSGQVSEHVTGAFFIRGLLSVARPHHKSVFHLDDEFTNTLVGVFLCGLKNFKS</sequence>
<dbReference type="SUPFAM" id="SSF48498">
    <property type="entry name" value="Tetracyclin repressor-like, C-terminal domain"/>
    <property type="match status" value="1"/>
</dbReference>
<dbReference type="PATRIC" id="fig|1050174.4.peg.1420"/>
<gene>
    <name evidence="6" type="ORF">CEPID_07015</name>
</gene>
<keyword evidence="2 4" id="KW-0238">DNA-binding</keyword>
<dbReference type="GO" id="GO:0003700">
    <property type="term" value="F:DNA-binding transcription factor activity"/>
    <property type="evidence" value="ECO:0007669"/>
    <property type="project" value="TreeGrafter"/>
</dbReference>
<dbReference type="OrthoDB" id="9795011at2"/>
<accession>A0A0G3GPY3</accession>
<evidence type="ECO:0000259" key="5">
    <source>
        <dbReference type="PROSITE" id="PS50977"/>
    </source>
</evidence>
<protein>
    <submittedName>
        <fullName evidence="6">Transcriptional regulator, TetR family</fullName>
    </submittedName>
</protein>
<evidence type="ECO:0000256" key="3">
    <source>
        <dbReference type="ARBA" id="ARBA00023163"/>
    </source>
</evidence>
<evidence type="ECO:0000313" key="6">
    <source>
        <dbReference type="EMBL" id="AKK03261.1"/>
    </source>
</evidence>
<dbReference type="STRING" id="1050174.CEPID_07015"/>
<dbReference type="InterPro" id="IPR009057">
    <property type="entry name" value="Homeodomain-like_sf"/>
</dbReference>